<evidence type="ECO:0000313" key="14">
    <source>
        <dbReference type="EMBL" id="EFJ48392.1"/>
    </source>
</evidence>
<dbReference type="FunFam" id="3.40.50.300:FF:000997">
    <property type="entry name" value="Multidrug resistance-associated protein 1"/>
    <property type="match status" value="1"/>
</dbReference>
<feature type="transmembrane region" description="Helical" evidence="11">
    <location>
        <begin position="786"/>
        <end position="804"/>
    </location>
</feature>
<evidence type="ECO:0000256" key="9">
    <source>
        <dbReference type="ARBA" id="ARBA00023136"/>
    </source>
</evidence>
<dbReference type="Proteomes" id="UP000001058">
    <property type="component" value="Unassembled WGS sequence"/>
</dbReference>
<feature type="region of interest" description="Disordered" evidence="10">
    <location>
        <begin position="639"/>
        <end position="661"/>
    </location>
</feature>
<dbReference type="InterPro" id="IPR044726">
    <property type="entry name" value="ABCC_6TM_D2"/>
</dbReference>
<evidence type="ECO:0000313" key="15">
    <source>
        <dbReference type="Proteomes" id="UP000001058"/>
    </source>
</evidence>
<sequence>MGTISHPARGNDPTAGFFNKFAFGWMFKHVSEARKNGDIDLDKMGMPPENHAHEAYDMFASNWAAEMKLKDSGAKPSLVRALRKSFGLVYLLGGVFKCFWSTFVITGAFYFVRSLLAHVNGIKDGRLYSKTVSGWCLMAGFTLDAWLLGLSLQRMGYICMSVGIRARAALVQAVTHKAFRLSSVRADQSAAIVNFVSSDIQKIYDGALEFHYLWTAPFEAAAILALLGYLTNDSMLPGLGVILLVLPLQYFFGYKIIQIKLQNAKHVALRSSILQEVLPAIKLVKYYAWEQFFEDEISKIRREEMRLSFWNAMMKVINVACVFCVPPMTAFVIFTTYEFQKARLVSGVAFTTLSLFNILRFPLVVLPKALRAVSEAHASLQRLESYLLEDVPQGTASGGKSSKSSAPGVHIDNAVYHHPSNPNWHLHVPRFDVRPGQVVAVVGRIGAGKSSLVQAILGNMVKEHGSQQVGGRISYVPQNPWLQNLSIRDNVTFGEGWDENKYEAVIDACALTMDLQILPQGDQSKAGIRGVNFSGGQRQRVNLARCAYADADLVLLDNALSAVDHHTAHHIFDKCIKGLFSDKAVVLITHQIEFMPRCDAVAIMDEGRCLYFGKWNEESQHLLGKLLPITHLLHAAGSQEAPPAAPKKKDDKATPQKSQSLQLTLAPTSIGKPTQKDTKAAPKLTAFKAALIYTYYGNILLVFVCFITFLAAQTCRQMSDFWVRWWVNDEYKHFPKRTGVREESATKFYALIYLLLVGLFYFTMVARGSTFLWWVLRSSENIRKKALNNVLNAPMGFFLVTPVGDLLLNFTKDQDIMDENLPDAIHFMGIYGLILLATTITVSVTINFFGAFTGFLIIMTLIMLAIYLPAATALKKARAVSGGQLVGLVAEVLEGLNVVQAFSKQEYFIEEAARRTDVTNAAVFNAESLNLWLAFWCDLIGASLVGVVSAFAVGLKDQLGAATVGLAFSNIIQMLVFYTWVVRFIAESISLFNSVEAMAWLADYVPKDGIFYDQKQLDGVAKSITLPDGQIVPATSKVQVVVDDAALARWPATGNIRFEDVWMQYRLDAAWALKGVTFKINDGEKVGAVGRTGSGKSTTLLALYRMFELGKGRILIDGVDIATLSLKRLRTGLSIIPQEPVMFTGTVRSNLDPFGEFKDDSVLWEVLQKVGLEAQAQHAGGLDGRVDGTGGKAWSLGQMQLVCLARAALRAVPILCLDEATAAMDPHTEQVVQETIKKVFDDRTTITIAHRLDTIIESDKVLVMEAGELKEFAPPAQLLANRETMFSKLVDKTGPAAAAALRKMADEHFSKSQARAAAQRH</sequence>
<dbReference type="Gene3D" id="3.40.50.300">
    <property type="entry name" value="P-loop containing nucleotide triphosphate hydrolases"/>
    <property type="match status" value="2"/>
</dbReference>
<evidence type="ECO:0000256" key="7">
    <source>
        <dbReference type="ARBA" id="ARBA00022840"/>
    </source>
</evidence>
<dbReference type="GO" id="GO:0016887">
    <property type="term" value="F:ATP hydrolysis activity"/>
    <property type="evidence" value="ECO:0007669"/>
    <property type="project" value="InterPro"/>
</dbReference>
<evidence type="ECO:0000256" key="4">
    <source>
        <dbReference type="ARBA" id="ARBA00022692"/>
    </source>
</evidence>
<dbReference type="SUPFAM" id="SSF52540">
    <property type="entry name" value="P-loop containing nucleoside triphosphate hydrolases"/>
    <property type="match status" value="2"/>
</dbReference>
<dbReference type="KEGG" id="vcn:VOLCADRAFT_104778"/>
<keyword evidence="9 11" id="KW-0472">Membrane</keyword>
<feature type="transmembrane region" description="Helical" evidence="11">
    <location>
        <begin position="693"/>
        <end position="712"/>
    </location>
</feature>
<dbReference type="CDD" id="cd03250">
    <property type="entry name" value="ABCC_MRP_domain1"/>
    <property type="match status" value="1"/>
</dbReference>
<dbReference type="InterPro" id="IPR036640">
    <property type="entry name" value="ABC1_TM_sf"/>
</dbReference>
<feature type="transmembrane region" description="Helical" evidence="11">
    <location>
        <begin position="88"/>
        <end position="112"/>
    </location>
</feature>
<feature type="domain" description="ABC transporter" evidence="12">
    <location>
        <begin position="409"/>
        <end position="631"/>
    </location>
</feature>
<dbReference type="InterPro" id="IPR027417">
    <property type="entry name" value="P-loop_NTPase"/>
</dbReference>
<dbReference type="PANTHER" id="PTHR24223">
    <property type="entry name" value="ATP-BINDING CASSETTE SUB-FAMILY C"/>
    <property type="match status" value="1"/>
</dbReference>
<comment type="similarity">
    <text evidence="2">Belongs to the ABC transporter superfamily. ABCC family. Conjugate transporter (TC 3.A.1.208) subfamily.</text>
</comment>
<evidence type="ECO:0000259" key="12">
    <source>
        <dbReference type="PROSITE" id="PS50893"/>
    </source>
</evidence>
<comment type="subcellular location">
    <subcellularLocation>
        <location evidence="1">Vacuole membrane</location>
        <topology evidence="1">Multi-pass membrane protein</topology>
    </subcellularLocation>
</comment>
<evidence type="ECO:0000259" key="13">
    <source>
        <dbReference type="PROSITE" id="PS50929"/>
    </source>
</evidence>
<dbReference type="RefSeq" id="XP_002950646.1">
    <property type="nucleotide sequence ID" value="XM_002950600.1"/>
</dbReference>
<dbReference type="PROSITE" id="PS00211">
    <property type="entry name" value="ABC_TRANSPORTER_1"/>
    <property type="match status" value="1"/>
</dbReference>
<feature type="domain" description="ABC transporter" evidence="12">
    <location>
        <begin position="1056"/>
        <end position="1291"/>
    </location>
</feature>
<dbReference type="CDD" id="cd03244">
    <property type="entry name" value="ABCC_MRP_domain2"/>
    <property type="match status" value="1"/>
</dbReference>
<feature type="transmembrane region" description="Helical" evidence="11">
    <location>
        <begin position="316"/>
        <end position="337"/>
    </location>
</feature>
<reference evidence="14 15" key="1">
    <citation type="journal article" date="2010" name="Science">
        <title>Genomic analysis of organismal complexity in the multicellular green alga Volvox carteri.</title>
        <authorList>
            <person name="Prochnik S.E."/>
            <person name="Umen J."/>
            <person name="Nedelcu A.M."/>
            <person name="Hallmann A."/>
            <person name="Miller S.M."/>
            <person name="Nishii I."/>
            <person name="Ferris P."/>
            <person name="Kuo A."/>
            <person name="Mitros T."/>
            <person name="Fritz-Laylin L.K."/>
            <person name="Hellsten U."/>
            <person name="Chapman J."/>
            <person name="Simakov O."/>
            <person name="Rensing S.A."/>
            <person name="Terry A."/>
            <person name="Pangilinan J."/>
            <person name="Kapitonov V."/>
            <person name="Jurka J."/>
            <person name="Salamov A."/>
            <person name="Shapiro H."/>
            <person name="Schmutz J."/>
            <person name="Grimwood J."/>
            <person name="Lindquist E."/>
            <person name="Lucas S."/>
            <person name="Grigoriev I.V."/>
            <person name="Schmitt R."/>
            <person name="Kirk D."/>
            <person name="Rokhsar D.S."/>
        </authorList>
    </citation>
    <scope>NUCLEOTIDE SEQUENCE [LARGE SCALE GENOMIC DNA]</scope>
    <source>
        <strain evidence="15">f. Nagariensis / Eve</strain>
    </source>
</reference>
<dbReference type="InParanoid" id="D8TW00"/>
<dbReference type="SMART" id="SM00382">
    <property type="entry name" value="AAA"/>
    <property type="match status" value="2"/>
</dbReference>
<keyword evidence="8 11" id="KW-1133">Transmembrane helix</keyword>
<feature type="transmembrane region" description="Helical" evidence="11">
    <location>
        <begin position="210"/>
        <end position="230"/>
    </location>
</feature>
<dbReference type="Pfam" id="PF00005">
    <property type="entry name" value="ABC_tran"/>
    <property type="match status" value="2"/>
</dbReference>
<feature type="transmembrane region" description="Helical" evidence="11">
    <location>
        <begin position="959"/>
        <end position="981"/>
    </location>
</feature>
<feature type="transmembrane region" description="Helical" evidence="11">
    <location>
        <begin position="824"/>
        <end position="842"/>
    </location>
</feature>
<dbReference type="OrthoDB" id="525473at2759"/>
<evidence type="ECO:0000256" key="3">
    <source>
        <dbReference type="ARBA" id="ARBA00022448"/>
    </source>
</evidence>
<keyword evidence="7" id="KW-0067">ATP-binding</keyword>
<dbReference type="GO" id="GO:0005524">
    <property type="term" value="F:ATP binding"/>
    <property type="evidence" value="ECO:0007669"/>
    <property type="project" value="UniProtKB-KW"/>
</dbReference>
<keyword evidence="5" id="KW-0677">Repeat</keyword>
<dbReference type="GO" id="GO:0140359">
    <property type="term" value="F:ABC-type transporter activity"/>
    <property type="evidence" value="ECO:0007669"/>
    <property type="project" value="InterPro"/>
</dbReference>
<dbReference type="GO" id="GO:0005774">
    <property type="term" value="C:vacuolar membrane"/>
    <property type="evidence" value="ECO:0007669"/>
    <property type="project" value="UniProtKB-SubCell"/>
</dbReference>
<keyword evidence="4 11" id="KW-0812">Transmembrane</keyword>
<dbReference type="STRING" id="3068.D8TW00"/>
<feature type="transmembrane region" description="Helical" evidence="11">
    <location>
        <begin position="931"/>
        <end position="952"/>
    </location>
</feature>
<dbReference type="GeneID" id="9617841"/>
<dbReference type="eggNOG" id="KOG0054">
    <property type="taxonomic scope" value="Eukaryota"/>
</dbReference>
<feature type="transmembrane region" description="Helical" evidence="11">
    <location>
        <begin position="132"/>
        <end position="152"/>
    </location>
</feature>
<evidence type="ECO:0000256" key="10">
    <source>
        <dbReference type="SAM" id="MobiDB-lite"/>
    </source>
</evidence>
<dbReference type="InterPro" id="IPR044746">
    <property type="entry name" value="ABCC_6TM_D1"/>
</dbReference>
<dbReference type="Gene3D" id="1.20.1560.10">
    <property type="entry name" value="ABC transporter type 1, transmembrane domain"/>
    <property type="match status" value="2"/>
</dbReference>
<protein>
    <submittedName>
        <fullName evidence="14">ATP-energized ABC transporter</fullName>
    </submittedName>
</protein>
<dbReference type="InterPro" id="IPR011527">
    <property type="entry name" value="ABC1_TM_dom"/>
</dbReference>
<evidence type="ECO:0000256" key="5">
    <source>
        <dbReference type="ARBA" id="ARBA00022737"/>
    </source>
</evidence>
<dbReference type="SUPFAM" id="SSF90123">
    <property type="entry name" value="ABC transporter transmembrane region"/>
    <property type="match status" value="2"/>
</dbReference>
<keyword evidence="15" id="KW-1185">Reference proteome</keyword>
<evidence type="ECO:0000256" key="11">
    <source>
        <dbReference type="SAM" id="Phobius"/>
    </source>
</evidence>
<feature type="transmembrane region" description="Helical" evidence="11">
    <location>
        <begin position="236"/>
        <end position="257"/>
    </location>
</feature>
<dbReference type="EMBL" id="GL378340">
    <property type="protein sequence ID" value="EFJ48392.1"/>
    <property type="molecule type" value="Genomic_DNA"/>
</dbReference>
<keyword evidence="3" id="KW-0813">Transport</keyword>
<dbReference type="PROSITE" id="PS50893">
    <property type="entry name" value="ABC_TRANSPORTER_2"/>
    <property type="match status" value="2"/>
</dbReference>
<evidence type="ECO:0000256" key="8">
    <source>
        <dbReference type="ARBA" id="ARBA00022989"/>
    </source>
</evidence>
<name>D8TW00_VOLCA</name>
<feature type="transmembrane region" description="Helical" evidence="11">
    <location>
        <begin position="343"/>
        <end position="366"/>
    </location>
</feature>
<dbReference type="PANTHER" id="PTHR24223:SF443">
    <property type="entry name" value="MULTIDRUG-RESISTANCE LIKE PROTEIN 1, ISOFORM I"/>
    <property type="match status" value="1"/>
</dbReference>
<dbReference type="InterPro" id="IPR003439">
    <property type="entry name" value="ABC_transporter-like_ATP-bd"/>
</dbReference>
<feature type="domain" description="ABC transmembrane type-1" evidence="13">
    <location>
        <begin position="703"/>
        <end position="990"/>
    </location>
</feature>
<dbReference type="CDD" id="cd18580">
    <property type="entry name" value="ABC_6TM_ABCC_D2"/>
    <property type="match status" value="1"/>
</dbReference>
<organism evidence="15">
    <name type="scientific">Volvox carteri f. nagariensis</name>
    <dbReference type="NCBI Taxonomy" id="3068"/>
    <lineage>
        <taxon>Eukaryota</taxon>
        <taxon>Viridiplantae</taxon>
        <taxon>Chlorophyta</taxon>
        <taxon>core chlorophytes</taxon>
        <taxon>Chlorophyceae</taxon>
        <taxon>CS clade</taxon>
        <taxon>Chlamydomonadales</taxon>
        <taxon>Volvocaceae</taxon>
        <taxon>Volvox</taxon>
    </lineage>
</organism>
<dbReference type="Pfam" id="PF00664">
    <property type="entry name" value="ABC_membrane"/>
    <property type="match status" value="2"/>
</dbReference>
<dbReference type="FunFam" id="3.40.50.300:FF:000163">
    <property type="entry name" value="Multidrug resistance-associated protein member 4"/>
    <property type="match status" value="1"/>
</dbReference>
<proteinExistence type="inferred from homology"/>
<evidence type="ECO:0000256" key="2">
    <source>
        <dbReference type="ARBA" id="ARBA00009726"/>
    </source>
</evidence>
<feature type="transmembrane region" description="Helical" evidence="11">
    <location>
        <begin position="849"/>
        <end position="868"/>
    </location>
</feature>
<gene>
    <name evidence="14" type="primary">mrp2</name>
    <name evidence="14" type="ORF">VOLCADRAFT_104778</name>
</gene>
<accession>D8TW00</accession>
<keyword evidence="6" id="KW-0547">Nucleotide-binding</keyword>
<dbReference type="InterPro" id="IPR050173">
    <property type="entry name" value="ABC_transporter_C-like"/>
</dbReference>
<feature type="domain" description="ABC transmembrane type-1" evidence="13">
    <location>
        <begin position="157"/>
        <end position="375"/>
    </location>
</feature>
<dbReference type="InterPro" id="IPR003593">
    <property type="entry name" value="AAA+_ATPase"/>
</dbReference>
<dbReference type="CDD" id="cd18579">
    <property type="entry name" value="ABC_6TM_ABCC_D1"/>
    <property type="match status" value="1"/>
</dbReference>
<dbReference type="PROSITE" id="PS50929">
    <property type="entry name" value="ABC_TM1F"/>
    <property type="match status" value="2"/>
</dbReference>
<feature type="transmembrane region" description="Helical" evidence="11">
    <location>
        <begin position="748"/>
        <end position="774"/>
    </location>
</feature>
<evidence type="ECO:0000256" key="1">
    <source>
        <dbReference type="ARBA" id="ARBA00004128"/>
    </source>
</evidence>
<evidence type="ECO:0000256" key="6">
    <source>
        <dbReference type="ARBA" id="ARBA00022741"/>
    </source>
</evidence>
<dbReference type="InterPro" id="IPR017871">
    <property type="entry name" value="ABC_transporter-like_CS"/>
</dbReference>